<dbReference type="PANTHER" id="PTHR12385">
    <property type="entry name" value="CHOLINE TRANSPORTER-LIKE (SLC FAMILY 44)"/>
    <property type="match status" value="1"/>
</dbReference>
<dbReference type="Proteomes" id="UP000807716">
    <property type="component" value="Unassembled WGS sequence"/>
</dbReference>
<protein>
    <recommendedName>
        <fullName evidence="4 8">Protein PNS1</fullName>
    </recommendedName>
</protein>
<reference evidence="10" key="1">
    <citation type="journal article" date="2020" name="Fungal Divers.">
        <title>Resolving the Mortierellaceae phylogeny through synthesis of multi-gene phylogenetics and phylogenomics.</title>
        <authorList>
            <person name="Vandepol N."/>
            <person name="Liber J."/>
            <person name="Desiro A."/>
            <person name="Na H."/>
            <person name="Kennedy M."/>
            <person name="Barry K."/>
            <person name="Grigoriev I.V."/>
            <person name="Miller A.N."/>
            <person name="O'Donnell K."/>
            <person name="Stajich J.E."/>
            <person name="Bonito G."/>
        </authorList>
    </citation>
    <scope>NUCLEOTIDE SEQUENCE</scope>
    <source>
        <strain evidence="10">BC1065</strain>
    </source>
</reference>
<keyword evidence="11" id="KW-1185">Reference proteome</keyword>
<comment type="subcellular location">
    <subcellularLocation>
        <location evidence="8">Cell membrane</location>
        <topology evidence="8">Multi-pass membrane protein</topology>
    </subcellularLocation>
    <subcellularLocation>
        <location evidence="2">Membrane</location>
        <topology evidence="2">Multi-pass membrane protein</topology>
    </subcellularLocation>
</comment>
<feature type="transmembrane region" description="Helical" evidence="8">
    <location>
        <begin position="374"/>
        <end position="395"/>
    </location>
</feature>
<evidence type="ECO:0000256" key="4">
    <source>
        <dbReference type="ARBA" id="ARBA00015388"/>
    </source>
</evidence>
<dbReference type="PANTHER" id="PTHR12385:SF4">
    <property type="entry name" value="PROTEIN PNS1"/>
    <property type="match status" value="1"/>
</dbReference>
<proteinExistence type="inferred from homology"/>
<dbReference type="OrthoDB" id="44736at2759"/>
<feature type="transmembrane region" description="Helical" evidence="8">
    <location>
        <begin position="184"/>
        <end position="205"/>
    </location>
</feature>
<gene>
    <name evidence="10" type="primary">PNS1_4</name>
    <name evidence="10" type="ORF">DFQ27_006259</name>
</gene>
<keyword evidence="7 8" id="KW-0472">Membrane</keyword>
<evidence type="ECO:0000256" key="3">
    <source>
        <dbReference type="ARBA" id="ARBA00007168"/>
    </source>
</evidence>
<feature type="transmembrane region" description="Helical" evidence="8">
    <location>
        <begin position="469"/>
        <end position="494"/>
    </location>
</feature>
<feature type="transmembrane region" description="Helical" evidence="8">
    <location>
        <begin position="514"/>
        <end position="547"/>
    </location>
</feature>
<keyword evidence="6 8" id="KW-1133">Transmembrane helix</keyword>
<feature type="compositionally biased region" description="Low complexity" evidence="9">
    <location>
        <begin position="15"/>
        <end position="43"/>
    </location>
</feature>
<evidence type="ECO:0000256" key="9">
    <source>
        <dbReference type="SAM" id="MobiDB-lite"/>
    </source>
</evidence>
<evidence type="ECO:0000256" key="5">
    <source>
        <dbReference type="ARBA" id="ARBA00022692"/>
    </source>
</evidence>
<dbReference type="InterPro" id="IPR007603">
    <property type="entry name" value="Choline_transptr-like"/>
</dbReference>
<feature type="transmembrane region" description="Helical" evidence="8">
    <location>
        <begin position="333"/>
        <end position="362"/>
    </location>
</feature>
<dbReference type="GO" id="GO:0022857">
    <property type="term" value="F:transmembrane transporter activity"/>
    <property type="evidence" value="ECO:0007669"/>
    <property type="project" value="UniProtKB-UniRule"/>
</dbReference>
<dbReference type="Pfam" id="PF04515">
    <property type="entry name" value="Choline_transpo"/>
    <property type="match status" value="1"/>
</dbReference>
<keyword evidence="5 8" id="KW-0812">Transmembrane</keyword>
<name>A0A9P6QHD1_9FUNG</name>
<comment type="caution">
    <text evidence="10">The sequence shown here is derived from an EMBL/GenBank/DDBJ whole genome shotgun (WGS) entry which is preliminary data.</text>
</comment>
<evidence type="ECO:0000256" key="7">
    <source>
        <dbReference type="ARBA" id="ARBA00023136"/>
    </source>
</evidence>
<feature type="transmembrane region" description="Helical" evidence="8">
    <location>
        <begin position="288"/>
        <end position="313"/>
    </location>
</feature>
<dbReference type="AlphaFoldDB" id="A0A9P6QHD1"/>
<evidence type="ECO:0000313" key="11">
    <source>
        <dbReference type="Proteomes" id="UP000807716"/>
    </source>
</evidence>
<comment type="similarity">
    <text evidence="3 8">Belongs to the CTL (choline transporter-like) family.</text>
</comment>
<dbReference type="EMBL" id="JAAAJB010000046">
    <property type="protein sequence ID" value="KAG0268621.1"/>
    <property type="molecule type" value="Genomic_DNA"/>
</dbReference>
<accession>A0A9P6QHD1</accession>
<feature type="compositionally biased region" description="Low complexity" evidence="9">
    <location>
        <begin position="79"/>
        <end position="97"/>
    </location>
</feature>
<evidence type="ECO:0000256" key="1">
    <source>
        <dbReference type="ARBA" id="ARBA00002957"/>
    </source>
</evidence>
<feature type="transmembrane region" description="Helical" evidence="8">
    <location>
        <begin position="142"/>
        <end position="164"/>
    </location>
</feature>
<evidence type="ECO:0000313" key="10">
    <source>
        <dbReference type="EMBL" id="KAG0268621.1"/>
    </source>
</evidence>
<evidence type="ECO:0000256" key="8">
    <source>
        <dbReference type="RuleBase" id="RU368066"/>
    </source>
</evidence>
<feature type="region of interest" description="Disordered" evidence="9">
    <location>
        <begin position="1"/>
        <end position="132"/>
    </location>
</feature>
<organism evidence="10 11">
    <name type="scientific">Actinomortierella ambigua</name>
    <dbReference type="NCBI Taxonomy" id="1343610"/>
    <lineage>
        <taxon>Eukaryota</taxon>
        <taxon>Fungi</taxon>
        <taxon>Fungi incertae sedis</taxon>
        <taxon>Mucoromycota</taxon>
        <taxon>Mortierellomycotina</taxon>
        <taxon>Mortierellomycetes</taxon>
        <taxon>Mortierellales</taxon>
        <taxon>Mortierellaceae</taxon>
        <taxon>Actinomortierella</taxon>
    </lineage>
</organism>
<dbReference type="GO" id="GO:0005886">
    <property type="term" value="C:plasma membrane"/>
    <property type="evidence" value="ECO:0007669"/>
    <property type="project" value="UniProtKB-SubCell"/>
</dbReference>
<sequence length="577" mass="64749">MADKDHLLENSRFIQQQLKQQQQQQQQQQLQQQQQQQLKQQQQNPEPYGAHPQPTYQPDHLQGRWGHDQGIQQYPHSGPLPSSTQTPWTPSPQLHSLPLPPPSGYPEHELVPIGHQAPPYKASTPESQKPEKFKHAPKYNDLWAMIAFLIQMVGFIVLSGFAISNIAKVGITKTGDKGKVEKDFFLATNVMVTFALGVAISVVYSHIYLFLTQMLPLWSMSATYWFIMLILFGSAGFYLFSQIWVTATIFIFFGAVFTKVYFNSRERIESSTVLLKEVTVIARHCPAVFFFSFIGLFLQIICNIFILIVVTGLRQMYAEAGSGDSVHIVLHLLAYFSFYWLSQVLTNIVHCTISGVFATYYFTPGSRATIMSSLKRACTTSFGTICFGALIYAIIQTIKKVLNVLRGDGNHCLSCLFDGCFHLINRALEFITPLVYSEVAIYGKPFIPAARDTFVILKDRGLDVLLNEIIISTVWGIGAFFGSLVAAVGCQYYLMMTMGGEGSIDVREHRLEIWIVTGLIFFLGMQIVFSAGAVIHSGIATILIALAEDPDALARTKPEFFARIEAVYPDIVRSIHR</sequence>
<evidence type="ECO:0000256" key="6">
    <source>
        <dbReference type="ARBA" id="ARBA00022989"/>
    </source>
</evidence>
<feature type="transmembrane region" description="Helical" evidence="8">
    <location>
        <begin position="217"/>
        <end position="237"/>
    </location>
</feature>
<evidence type="ECO:0000256" key="2">
    <source>
        <dbReference type="ARBA" id="ARBA00004141"/>
    </source>
</evidence>
<comment type="function">
    <text evidence="1 8">Probably involved in transport through the plasma membrane.</text>
</comment>